<keyword evidence="2" id="KW-1185">Reference proteome</keyword>
<accession>A0A918RJN1</accession>
<reference evidence="1" key="2">
    <citation type="submission" date="2020-09" db="EMBL/GenBank/DDBJ databases">
        <authorList>
            <person name="Sun Q."/>
            <person name="Kim S."/>
        </authorList>
    </citation>
    <scope>NUCLEOTIDE SEQUENCE</scope>
    <source>
        <strain evidence="1">KCTC 32422</strain>
    </source>
</reference>
<dbReference type="Proteomes" id="UP000634139">
    <property type="component" value="Unassembled WGS sequence"/>
</dbReference>
<gene>
    <name evidence="1" type="ORF">GCM10011617_20050</name>
</gene>
<name>A0A918RJN1_9SPHN</name>
<dbReference type="EMBL" id="BMZD01000004">
    <property type="protein sequence ID" value="GGZ99567.1"/>
    <property type="molecule type" value="Genomic_DNA"/>
</dbReference>
<evidence type="ECO:0000313" key="1">
    <source>
        <dbReference type="EMBL" id="GGZ99567.1"/>
    </source>
</evidence>
<comment type="caution">
    <text evidence="1">The sequence shown here is derived from an EMBL/GenBank/DDBJ whole genome shotgun (WGS) entry which is preliminary data.</text>
</comment>
<reference evidence="1" key="1">
    <citation type="journal article" date="2014" name="Int. J. Syst. Evol. Microbiol.">
        <title>Complete genome sequence of Corynebacterium casei LMG S-19264T (=DSM 44701T), isolated from a smear-ripened cheese.</title>
        <authorList>
            <consortium name="US DOE Joint Genome Institute (JGI-PGF)"/>
            <person name="Walter F."/>
            <person name="Albersmeier A."/>
            <person name="Kalinowski J."/>
            <person name="Ruckert C."/>
        </authorList>
    </citation>
    <scope>NUCLEOTIDE SEQUENCE</scope>
    <source>
        <strain evidence="1">KCTC 32422</strain>
    </source>
</reference>
<dbReference type="AlphaFoldDB" id="A0A918RJN1"/>
<protein>
    <submittedName>
        <fullName evidence="1">Uncharacterized protein</fullName>
    </submittedName>
</protein>
<evidence type="ECO:0000313" key="2">
    <source>
        <dbReference type="Proteomes" id="UP000634139"/>
    </source>
</evidence>
<organism evidence="1 2">
    <name type="scientific">Novosphingobium arvoryzae</name>
    <dbReference type="NCBI Taxonomy" id="1256514"/>
    <lineage>
        <taxon>Bacteria</taxon>
        <taxon>Pseudomonadati</taxon>
        <taxon>Pseudomonadota</taxon>
        <taxon>Alphaproteobacteria</taxon>
        <taxon>Sphingomonadales</taxon>
        <taxon>Sphingomonadaceae</taxon>
        <taxon>Novosphingobium</taxon>
    </lineage>
</organism>
<sequence>MSHSDSLDDPGEPGAMLCASARPWKRTSRTAFADLPPEPDDPLLGFAPYLHKQPRRNSITPDRQREFIAALAATGIVTQAARRIGASLEALYRLRHQPGAEGFAAAWELAIDRGIARLEDCALERAIAGEERPIVRGGEVVGTWRRYDTALLLFLLRQRRGQRWAANGTHYAALRPGHPVYERLRGEWEAQDAADAQAVYDSIDAMIDQMRLNSIANAALLAEDALEEEEDDEELEGNGGPTG</sequence>
<proteinExistence type="predicted"/>